<evidence type="ECO:0000256" key="3">
    <source>
        <dbReference type="SAM" id="Phobius"/>
    </source>
</evidence>
<evidence type="ECO:0000256" key="2">
    <source>
        <dbReference type="SAM" id="MobiDB-lite"/>
    </source>
</evidence>
<dbReference type="InterPro" id="IPR009030">
    <property type="entry name" value="Growth_fac_rcpt_cys_sf"/>
</dbReference>
<keyword evidence="1" id="KW-0732">Signal</keyword>
<dbReference type="Pfam" id="PF01839">
    <property type="entry name" value="FG-GAP"/>
    <property type="match status" value="1"/>
</dbReference>
<dbReference type="PANTHER" id="PTHR46580">
    <property type="entry name" value="SENSOR KINASE-RELATED"/>
    <property type="match status" value="1"/>
</dbReference>
<dbReference type="SMART" id="SM01411">
    <property type="entry name" value="Ephrin_rec_like"/>
    <property type="match status" value="5"/>
</dbReference>
<dbReference type="SUPFAM" id="SSF69318">
    <property type="entry name" value="Integrin alpha N-terminal domain"/>
    <property type="match status" value="3"/>
</dbReference>
<dbReference type="Pfam" id="PF07699">
    <property type="entry name" value="Ephrin_rec_like"/>
    <property type="match status" value="2"/>
</dbReference>
<feature type="transmembrane region" description="Helical" evidence="3">
    <location>
        <begin position="1430"/>
        <end position="1451"/>
    </location>
</feature>
<keyword evidence="3" id="KW-0472">Membrane</keyword>
<feature type="domain" description="Tyrosine-protein kinase ephrin type A/B receptor-like" evidence="4">
    <location>
        <begin position="1080"/>
        <end position="1118"/>
    </location>
</feature>
<feature type="transmembrane region" description="Helical" evidence="3">
    <location>
        <begin position="1611"/>
        <end position="1632"/>
    </location>
</feature>
<feature type="region of interest" description="Disordered" evidence="2">
    <location>
        <begin position="1771"/>
        <end position="1812"/>
    </location>
</feature>
<protein>
    <submittedName>
        <fullName evidence="5">Cytadherence high molecular weight protein 2</fullName>
    </submittedName>
</protein>
<feature type="compositionally biased region" description="Low complexity" evidence="2">
    <location>
        <begin position="1004"/>
        <end position="1015"/>
    </location>
</feature>
<feature type="transmembrane region" description="Helical" evidence="3">
    <location>
        <begin position="1482"/>
        <end position="1505"/>
    </location>
</feature>
<feature type="domain" description="Tyrosine-protein kinase ephrin type A/B receptor-like" evidence="4">
    <location>
        <begin position="1148"/>
        <end position="1197"/>
    </location>
</feature>
<reference evidence="6" key="1">
    <citation type="journal article" date="2015" name="PLoS Genet.">
        <title>Genome Sequence and Transcriptome Analyses of Chrysochromulina tobin: Metabolic Tools for Enhanced Algal Fitness in the Prominent Order Prymnesiales (Haptophyceae).</title>
        <authorList>
            <person name="Hovde B.T."/>
            <person name="Deodato C.R."/>
            <person name="Hunsperger H.M."/>
            <person name="Ryken S.A."/>
            <person name="Yost W."/>
            <person name="Jha R.K."/>
            <person name="Patterson J."/>
            <person name="Monnat R.J. Jr."/>
            <person name="Barlow S.B."/>
            <person name="Starkenburg S.R."/>
            <person name="Cattolico R.A."/>
        </authorList>
    </citation>
    <scope>NUCLEOTIDE SEQUENCE</scope>
    <source>
        <strain evidence="6">CCMP291</strain>
    </source>
</reference>
<accession>A0A0M0JV02</accession>
<dbReference type="Gene3D" id="2.130.10.130">
    <property type="entry name" value="Integrin alpha, N-terminal"/>
    <property type="match status" value="5"/>
</dbReference>
<feature type="compositionally biased region" description="Polar residues" evidence="2">
    <location>
        <begin position="1788"/>
        <end position="1812"/>
    </location>
</feature>
<feature type="region of interest" description="Disordered" evidence="2">
    <location>
        <begin position="996"/>
        <end position="1015"/>
    </location>
</feature>
<sequence length="1846" mass="192280">MLPGGSANTKSIAVADVDGDGDLDVLVAIEGGPCRVLLNAGGGTFPTSIALPYVAGEITRSIAAADLDGDGDLDVLLGNFGRPSRVLLNAGGGAVTATNFTSSLSFLLPGGNAQTNSIMAADVDGDGDLDVLLGNSNSPTLSSGVVLTTSQVVLNVAQLNSTHLSGCQAAACFPRNVALPAPLADTSSIAAADVDGDGDLDVLLGNAGSPSRVLLNAGGGTFPTSITLPGGSAETESIAAADVDGDGDLDVLLGISGTPSRVLFNAGGGQGGGCSNTCEDASNAACDDGGPLSYSSICPYGTDCFDCGPRQPLRFPTSSELPGGAAPTRSIAAADVDGDGDLDVLLGNYGDGIPSRVLINAGDGTFPTSIELTKESLDTNSIAAADLDGDGDIDLLLGNDNSPSRLLLTTGDGTFPTSTVLPGNLSNTFSIVSADIDGDGDLDVLLGNLGSPSRVLLNAGDGTFPTSVTLPGGSANTRSIAVADLDGDGDLDVLLGNENSPSRLLRKTGNSYLSTMLPGNVAVTSSIAAADVDGDGDLDVLLGNADSPSRVLLNAGDGTFPTSITLPGSTNTYSIAAADMDAADVDGDGDLDVLLGNEGSPNQVLRNDGGGTFVSIELPGGSTKTYSIAAADVDGDGDLDVLLGNKGFSGVMLNSGGGTVTASTFPQQLSIELPGGSAWTRSIAAADVDGDGDLDVLLGNDGSFQGSRSRVVPFTRCSAFGTARSRYGNGCVRCPAPSSRRDDAFDVCSECDEHSQVDGSGENPSLSDVTLMTSPDQCVACPIGTSCSVGSAVAVPCAPGTYNNRSRQETCLKCAAGSFQMLAGQTSCSPCTPGYYCAEGAATPVPCPGGKFNNRTGLESADGCVPVGFGYWAPTGSVFPIPCPSGFSCPGYFNDVNTSGSQPLILPTGGLTPVVAVETQTVETITGSISLNAPLSSFLNDTALQLQYRQTLAAQLGIPWQDLQLDFSEAPPSAGRRLQTGSTVLTYIIVRTVTTNPTAPRPDTNSSNATTSNVTTSGPPFVAPSFALNNLDPAVLGAALGVSVAALMAPTATVVQQTVTVIRERVCPRGFWCTAGVEVACEQGFYNPNTNAASQTACLRCPEFSTTNGTAATNVSECVCQASFVRQMDAAGSPQCVCAAGRELIGGVQCAPCKIGTYKDWTGENFLRNPLGPQKCLDCPVPQTTTEQEGADSISQCVCEVGTFASLTRAEMMQATNDSSGVAADAFECRSCVSIQDSGGSQMTNCTALGVMLDTIPVTPGHWRQNPIAQYVRMCDLEEACLGGEIAGDTSCANGHTGPVCDLCVQDPLHFGGRGAPCQLCSDVGDPMFTITFYAVGGVVVGQLGLIFDVTYPAFYTETLKSISNINIPFQLLPFGCIFPSLNNFIFDLVLKTATPIILVLMLSFFSKVLRARSGGSGFGVFLADACSDLWFFIIFLVYPSCSTMTFMFFMREAYDEPGEVYVDLMRADRSINREEPLYQSFTAYAIAMLVVYPIGVPLLYALMFHRSRHQLHEMRRIELTLETDFALAKLEAEAAATPEETDEMVRRAIEVHKASGEALENLRGELPTTLRKLTAGYELRTYWFEIFECLRKITLIGLPIFFPPGSPPQLIFGLIICFLSYGAYCVCSPYIRDDDDFLAQVAQVIIFFSLVSSVVTNAFPEDPLMRVLLPALLAVPVILTFIFETPLLEFLRSFTEPDKEGNVGLVGQFILAFRRHTLRITDRLVGAVGQEEAKSGMRAVWEEHSKELGASALWRDTYLAANHKRALAGMAPRDSDARDGVGGGANGSSESISTPELHSTIQSESISTPELHSTAPLSVMTWLANLGSDRGRRGSKEPSEAHLDA</sequence>
<evidence type="ECO:0000313" key="6">
    <source>
        <dbReference type="Proteomes" id="UP000037460"/>
    </source>
</evidence>
<gene>
    <name evidence="5" type="ORF">Ctob_007201</name>
</gene>
<comment type="caution">
    <text evidence="5">The sequence shown here is derived from an EMBL/GenBank/DDBJ whole genome shotgun (WGS) entry which is preliminary data.</text>
</comment>
<dbReference type="SUPFAM" id="SSF57184">
    <property type="entry name" value="Growth factor receptor domain"/>
    <property type="match status" value="1"/>
</dbReference>
<feature type="transmembrane region" description="Helical" evidence="3">
    <location>
        <begin position="1668"/>
        <end position="1689"/>
    </location>
</feature>
<dbReference type="Proteomes" id="UP000037460">
    <property type="component" value="Unassembled WGS sequence"/>
</dbReference>
<dbReference type="InterPro" id="IPR013517">
    <property type="entry name" value="FG-GAP"/>
</dbReference>
<keyword evidence="6" id="KW-1185">Reference proteome</keyword>
<dbReference type="OrthoDB" id="439917at2759"/>
<dbReference type="EMBL" id="JWZX01002323">
    <property type="protein sequence ID" value="KOO29948.1"/>
    <property type="molecule type" value="Genomic_DNA"/>
</dbReference>
<keyword evidence="3" id="KW-0812">Transmembrane</keyword>
<evidence type="ECO:0000256" key="1">
    <source>
        <dbReference type="ARBA" id="ARBA00022729"/>
    </source>
</evidence>
<proteinExistence type="predicted"/>
<organism evidence="5 6">
    <name type="scientific">Chrysochromulina tobinii</name>
    <dbReference type="NCBI Taxonomy" id="1460289"/>
    <lineage>
        <taxon>Eukaryota</taxon>
        <taxon>Haptista</taxon>
        <taxon>Haptophyta</taxon>
        <taxon>Prymnesiophyceae</taxon>
        <taxon>Prymnesiales</taxon>
        <taxon>Chrysochromulinaceae</taxon>
        <taxon>Chrysochromulina</taxon>
    </lineage>
</organism>
<dbReference type="InterPro" id="IPR028994">
    <property type="entry name" value="Integrin_alpha_N"/>
</dbReference>
<dbReference type="Gene3D" id="2.10.50.10">
    <property type="entry name" value="Tumor Necrosis Factor Receptor, subunit A, domain 2"/>
    <property type="match status" value="3"/>
</dbReference>
<keyword evidence="3" id="KW-1133">Transmembrane helix</keyword>
<feature type="transmembrane region" description="Helical" evidence="3">
    <location>
        <begin position="1393"/>
        <end position="1410"/>
    </location>
</feature>
<evidence type="ECO:0000259" key="4">
    <source>
        <dbReference type="Pfam" id="PF07699"/>
    </source>
</evidence>
<dbReference type="Pfam" id="PF13517">
    <property type="entry name" value="FG-GAP_3"/>
    <property type="match status" value="6"/>
</dbReference>
<feature type="transmembrane region" description="Helical" evidence="3">
    <location>
        <begin position="1638"/>
        <end position="1656"/>
    </location>
</feature>
<evidence type="ECO:0000313" key="5">
    <source>
        <dbReference type="EMBL" id="KOO29948.1"/>
    </source>
</evidence>
<dbReference type="InterPro" id="IPR011641">
    <property type="entry name" value="Tyr-kin_ephrin_A/B_rcpt-like"/>
</dbReference>
<name>A0A0M0JV02_9EUKA</name>
<dbReference type="PANTHER" id="PTHR46580:SF4">
    <property type="entry name" value="ATP_GTP-BINDING PROTEIN"/>
    <property type="match status" value="1"/>
</dbReference>